<feature type="non-terminal residue" evidence="1">
    <location>
        <position position="1"/>
    </location>
</feature>
<accession>A0AAN6UEF6</accession>
<evidence type="ECO:0000313" key="1">
    <source>
        <dbReference type="EMBL" id="KAK4131473.1"/>
    </source>
</evidence>
<name>A0AAN6UEF6_9PEZI</name>
<comment type="caution">
    <text evidence="1">The sequence shown here is derived from an EMBL/GenBank/DDBJ whole genome shotgun (WGS) entry which is preliminary data.</text>
</comment>
<keyword evidence="2" id="KW-1185">Reference proteome</keyword>
<proteinExistence type="predicted"/>
<gene>
    <name evidence="1" type="ORF">BT67DRAFT_486091</name>
</gene>
<protein>
    <submittedName>
        <fullName evidence="1">Uncharacterized protein</fullName>
    </submittedName>
</protein>
<reference evidence="1" key="2">
    <citation type="submission" date="2023-05" db="EMBL/GenBank/DDBJ databases">
        <authorList>
            <consortium name="Lawrence Berkeley National Laboratory"/>
            <person name="Steindorff A."/>
            <person name="Hensen N."/>
            <person name="Bonometti L."/>
            <person name="Westerberg I."/>
            <person name="Brannstrom I.O."/>
            <person name="Guillou S."/>
            <person name="Cros-Aarteil S."/>
            <person name="Calhoun S."/>
            <person name="Haridas S."/>
            <person name="Kuo A."/>
            <person name="Mondo S."/>
            <person name="Pangilinan J."/>
            <person name="Riley R."/>
            <person name="Labutti K."/>
            <person name="Andreopoulos B."/>
            <person name="Lipzen A."/>
            <person name="Chen C."/>
            <person name="Yanf M."/>
            <person name="Daum C."/>
            <person name="Ng V."/>
            <person name="Clum A."/>
            <person name="Ohm R."/>
            <person name="Martin F."/>
            <person name="Silar P."/>
            <person name="Natvig D."/>
            <person name="Lalanne C."/>
            <person name="Gautier V."/>
            <person name="Ament-Velasquez S.L."/>
            <person name="Kruys A."/>
            <person name="Hutchinson M.I."/>
            <person name="Powell A.J."/>
            <person name="Barry K."/>
            <person name="Miller A.N."/>
            <person name="Grigoriev I.V."/>
            <person name="Debuchy R."/>
            <person name="Gladieux P."/>
            <person name="Thoren M.H."/>
            <person name="Johannesson H."/>
        </authorList>
    </citation>
    <scope>NUCLEOTIDE SEQUENCE</scope>
    <source>
        <strain evidence="1">CBS 123565</strain>
    </source>
</reference>
<evidence type="ECO:0000313" key="2">
    <source>
        <dbReference type="Proteomes" id="UP001304895"/>
    </source>
</evidence>
<dbReference type="Proteomes" id="UP001304895">
    <property type="component" value="Unassembled WGS sequence"/>
</dbReference>
<dbReference type="EMBL" id="MU853424">
    <property type="protein sequence ID" value="KAK4131473.1"/>
    <property type="molecule type" value="Genomic_DNA"/>
</dbReference>
<sequence>NQALRAIDILYEGDAAIYIDSSFNLRNSLDQAKTLSATIEDLRAVEAHLRQRFPARIKDEGATVPYTELRDLR</sequence>
<organism evidence="1 2">
    <name type="scientific">Trichocladium antarcticum</name>
    <dbReference type="NCBI Taxonomy" id="1450529"/>
    <lineage>
        <taxon>Eukaryota</taxon>
        <taxon>Fungi</taxon>
        <taxon>Dikarya</taxon>
        <taxon>Ascomycota</taxon>
        <taxon>Pezizomycotina</taxon>
        <taxon>Sordariomycetes</taxon>
        <taxon>Sordariomycetidae</taxon>
        <taxon>Sordariales</taxon>
        <taxon>Chaetomiaceae</taxon>
        <taxon>Trichocladium</taxon>
    </lineage>
</organism>
<reference evidence="1" key="1">
    <citation type="journal article" date="2023" name="Mol. Phylogenet. Evol.">
        <title>Genome-scale phylogeny and comparative genomics of the fungal order Sordariales.</title>
        <authorList>
            <person name="Hensen N."/>
            <person name="Bonometti L."/>
            <person name="Westerberg I."/>
            <person name="Brannstrom I.O."/>
            <person name="Guillou S."/>
            <person name="Cros-Aarteil S."/>
            <person name="Calhoun S."/>
            <person name="Haridas S."/>
            <person name="Kuo A."/>
            <person name="Mondo S."/>
            <person name="Pangilinan J."/>
            <person name="Riley R."/>
            <person name="LaButti K."/>
            <person name="Andreopoulos B."/>
            <person name="Lipzen A."/>
            <person name="Chen C."/>
            <person name="Yan M."/>
            <person name="Daum C."/>
            <person name="Ng V."/>
            <person name="Clum A."/>
            <person name="Steindorff A."/>
            <person name="Ohm R.A."/>
            <person name="Martin F."/>
            <person name="Silar P."/>
            <person name="Natvig D.O."/>
            <person name="Lalanne C."/>
            <person name="Gautier V."/>
            <person name="Ament-Velasquez S.L."/>
            <person name="Kruys A."/>
            <person name="Hutchinson M.I."/>
            <person name="Powell A.J."/>
            <person name="Barry K."/>
            <person name="Miller A.N."/>
            <person name="Grigoriev I.V."/>
            <person name="Debuchy R."/>
            <person name="Gladieux P."/>
            <person name="Hiltunen Thoren M."/>
            <person name="Johannesson H."/>
        </authorList>
    </citation>
    <scope>NUCLEOTIDE SEQUENCE</scope>
    <source>
        <strain evidence="1">CBS 123565</strain>
    </source>
</reference>
<dbReference type="AlphaFoldDB" id="A0AAN6UEF6"/>